<keyword evidence="2" id="KW-0812">Transmembrane</keyword>
<name>A0A081PD22_9SPHI</name>
<gene>
    <name evidence="3" type="ORF">N180_12395</name>
</gene>
<feature type="transmembrane region" description="Helical" evidence="2">
    <location>
        <begin position="82"/>
        <end position="101"/>
    </location>
</feature>
<reference evidence="3 4" key="1">
    <citation type="journal article" date="1992" name="Int. J. Syst. Bacteriol.">
        <title>Sphingobacterium antarcticus sp. nov. a Psychrotrophic Bacterium from the Soils of Schirmacher Oasis, Antarctica.</title>
        <authorList>
            <person name="Shivaji S."/>
            <person name="Ray M.K."/>
            <person name="Rao N.S."/>
            <person name="Saiserr L."/>
            <person name="Jagannadham M.V."/>
            <person name="Kumar G.S."/>
            <person name="Reddy G."/>
            <person name="Bhargava P.M."/>
        </authorList>
    </citation>
    <scope>NUCLEOTIDE SEQUENCE [LARGE SCALE GENOMIC DNA]</scope>
    <source>
        <strain evidence="3 4">4BY</strain>
    </source>
</reference>
<accession>A0A081PD22</accession>
<dbReference type="Proteomes" id="UP000028007">
    <property type="component" value="Unassembled WGS sequence"/>
</dbReference>
<proteinExistence type="predicted"/>
<evidence type="ECO:0000256" key="1">
    <source>
        <dbReference type="SAM" id="MobiDB-lite"/>
    </source>
</evidence>
<dbReference type="AlphaFoldDB" id="A0A081PD22"/>
<evidence type="ECO:0000313" key="3">
    <source>
        <dbReference type="EMBL" id="KEQ28595.1"/>
    </source>
</evidence>
<keyword evidence="4" id="KW-1185">Reference proteome</keyword>
<evidence type="ECO:0000313" key="4">
    <source>
        <dbReference type="Proteomes" id="UP000028007"/>
    </source>
</evidence>
<sequence>MENLNDNNRKNEELPGQEPDLSQNVESEQESAYVESTTNVIHEEAPGRQPVPVEDNYSQHEHNPGPSPEAVNEDNDKGAGPVMKWLIPIIVVILLIYWFLIRK</sequence>
<keyword evidence="2" id="KW-1133">Transmembrane helix</keyword>
<keyword evidence="2" id="KW-0472">Membrane</keyword>
<organism evidence="3 4">
    <name type="scientific">Pedobacter antarcticus 4BY</name>
    <dbReference type="NCBI Taxonomy" id="1358423"/>
    <lineage>
        <taxon>Bacteria</taxon>
        <taxon>Pseudomonadati</taxon>
        <taxon>Bacteroidota</taxon>
        <taxon>Sphingobacteriia</taxon>
        <taxon>Sphingobacteriales</taxon>
        <taxon>Sphingobacteriaceae</taxon>
        <taxon>Pedobacter</taxon>
    </lineage>
</organism>
<dbReference type="eggNOG" id="ENOG502ZT5F">
    <property type="taxonomic scope" value="Bacteria"/>
</dbReference>
<dbReference type="RefSeq" id="WP_234797480.1">
    <property type="nucleotide sequence ID" value="NZ_JNFF01000111.1"/>
</dbReference>
<feature type="region of interest" description="Disordered" evidence="1">
    <location>
        <begin position="1"/>
        <end position="78"/>
    </location>
</feature>
<evidence type="ECO:0000256" key="2">
    <source>
        <dbReference type="SAM" id="Phobius"/>
    </source>
</evidence>
<comment type="caution">
    <text evidence="3">The sequence shown here is derived from an EMBL/GenBank/DDBJ whole genome shotgun (WGS) entry which is preliminary data.</text>
</comment>
<dbReference type="EMBL" id="JNFF01000111">
    <property type="protein sequence ID" value="KEQ28595.1"/>
    <property type="molecule type" value="Genomic_DNA"/>
</dbReference>
<protein>
    <submittedName>
        <fullName evidence="3">Uncharacterized protein</fullName>
    </submittedName>
</protein>